<keyword evidence="3" id="KW-1185">Reference proteome</keyword>
<gene>
    <name evidence="2" type="ordered locus">PCC7424_2441</name>
</gene>
<organism evidence="2 3">
    <name type="scientific">Gloeothece citriformis (strain PCC 7424)</name>
    <name type="common">Cyanothece sp. (strain PCC 7424)</name>
    <dbReference type="NCBI Taxonomy" id="65393"/>
    <lineage>
        <taxon>Bacteria</taxon>
        <taxon>Bacillati</taxon>
        <taxon>Cyanobacteriota</taxon>
        <taxon>Cyanophyceae</taxon>
        <taxon>Oscillatoriophycideae</taxon>
        <taxon>Chroococcales</taxon>
        <taxon>Aphanothecaceae</taxon>
        <taxon>Gloeothece</taxon>
        <taxon>Gloeothece citriformis</taxon>
    </lineage>
</organism>
<proteinExistence type="predicted"/>
<dbReference type="KEGG" id="cyc:PCC7424_2441"/>
<dbReference type="HOGENOM" id="CLU_044824_0_0_3"/>
<dbReference type="Pfam" id="PF09344">
    <property type="entry name" value="Cas_CT1975"/>
    <property type="match status" value="1"/>
</dbReference>
<dbReference type="RefSeq" id="WP_015954465.1">
    <property type="nucleotide sequence ID" value="NC_011729.1"/>
</dbReference>
<dbReference type="EMBL" id="CP001291">
    <property type="protein sequence ID" value="ACK70861.1"/>
    <property type="molecule type" value="Genomic_DNA"/>
</dbReference>
<reference evidence="3" key="1">
    <citation type="journal article" date="2011" name="MBio">
        <title>Novel metabolic attributes of the genus Cyanothece, comprising a group of unicellular nitrogen-fixing Cyanobacteria.</title>
        <authorList>
            <person name="Bandyopadhyay A."/>
            <person name="Elvitigala T."/>
            <person name="Welsh E."/>
            <person name="Stockel J."/>
            <person name="Liberton M."/>
            <person name="Min H."/>
            <person name="Sherman L.A."/>
            <person name="Pakrasi H.B."/>
        </authorList>
    </citation>
    <scope>NUCLEOTIDE SEQUENCE [LARGE SCALE GENOMIC DNA]</scope>
    <source>
        <strain evidence="3">PCC 7424</strain>
    </source>
</reference>
<dbReference type="STRING" id="65393.PCC7424_2441"/>
<accession>B7KJ25</accession>
<evidence type="ECO:0000313" key="3">
    <source>
        <dbReference type="Proteomes" id="UP000002384"/>
    </source>
</evidence>
<dbReference type="AlphaFoldDB" id="B7KJ25"/>
<feature type="compositionally biased region" description="Acidic residues" evidence="1">
    <location>
        <begin position="171"/>
        <end position="181"/>
    </location>
</feature>
<dbReference type="Proteomes" id="UP000002384">
    <property type="component" value="Chromosome"/>
</dbReference>
<protein>
    <submittedName>
        <fullName evidence="2">CRISPR-associated protein, Cse4 family</fullName>
    </submittedName>
</protein>
<dbReference type="InterPro" id="IPR010148">
    <property type="entry name" value="CRISPR-assoc_prot_CT1975"/>
</dbReference>
<evidence type="ECO:0000256" key="1">
    <source>
        <dbReference type="SAM" id="MobiDB-lite"/>
    </source>
</evidence>
<dbReference type="OrthoDB" id="6063at2"/>
<dbReference type="eggNOG" id="COG1857">
    <property type="taxonomic scope" value="Bacteria"/>
</dbReference>
<evidence type="ECO:0000313" key="2">
    <source>
        <dbReference type="EMBL" id="ACK70861.1"/>
    </source>
</evidence>
<sequence length="480" mass="54378">MTNFLEIHLLQSTPPSNMNRDQNGSPKTAHFGGVERLRVSSQSWKHAVRQYYKKTLPDDHKTYRDKGWPTELAKRLKQEKFDEELNLKDSDFSVVLPIAFMLLSAIGAKRDDKKEGDIDTMLFLGEAEVREIINCAKKYQQILVKVAQNPPKKGGEPKKGKGKGKAKASSDDDTSTPEETESTITILELPGAIQGDLKTSYKDNPLAKVVNEEEFNQLKKLCNEIKGILYDEKNKRIKPVPGDVALFGRMLASFSDASVDASVSVAHAISTNSIKREFDYWTAARDFQKNNSDESQGAGHIGDRPFASGVFYRYSCLDSNQLSENLGEIYQEDIQYLVEQYLDAFLHSRPSGYSHQFGHDTLPFAGIFVIRQSQPISLVNAFDIPIKKYDSFCRQSWNKLVDHWNEIQQAYGKRLPVKEVHVFSLESFKDISELVKAVPNKNSNSENTIVCYHQDFSEAIEETAEALVKYLNQEEGRDKK</sequence>
<feature type="region of interest" description="Disordered" evidence="1">
    <location>
        <begin position="148"/>
        <end position="183"/>
    </location>
</feature>
<name>B7KJ25_GLOC7</name>